<dbReference type="Proteomes" id="UP000000442">
    <property type="component" value="Chromosome"/>
</dbReference>
<dbReference type="OrthoDB" id="9793083at2"/>
<keyword evidence="3" id="KW-1185">Reference proteome</keyword>
<dbReference type="HOGENOM" id="CLU_070025_1_0_7"/>
<dbReference type="PANTHER" id="PTHR33570">
    <property type="entry name" value="4-CARBOXYMUCONOLACTONE DECARBOXYLASE FAMILY PROTEIN"/>
    <property type="match status" value="1"/>
</dbReference>
<dbReference type="STRING" id="177437.HRM2_38540"/>
<dbReference type="RefSeq" id="WP_015905658.1">
    <property type="nucleotide sequence ID" value="NC_012108.1"/>
</dbReference>
<dbReference type="AlphaFoldDB" id="C0QBB0"/>
<reference evidence="2 3" key="1">
    <citation type="journal article" date="2009" name="Environ. Microbiol.">
        <title>Genome sequence of Desulfobacterium autotrophicum HRM2, a marine sulfate reducer oxidizing organic carbon completely to carbon dioxide.</title>
        <authorList>
            <person name="Strittmatter A.W."/>
            <person name="Liesegang H."/>
            <person name="Rabus R."/>
            <person name="Decker I."/>
            <person name="Amann J."/>
            <person name="Andres S."/>
            <person name="Henne A."/>
            <person name="Fricke W.F."/>
            <person name="Martinez-Arias R."/>
            <person name="Bartels D."/>
            <person name="Goesmann A."/>
            <person name="Krause L."/>
            <person name="Puehler A."/>
            <person name="Klenk H.P."/>
            <person name="Richter M."/>
            <person name="Schuler M."/>
            <person name="Gloeckner F.O."/>
            <person name="Meyerdierks A."/>
            <person name="Gottschalk G."/>
            <person name="Amann R."/>
        </authorList>
    </citation>
    <scope>NUCLEOTIDE SEQUENCE [LARGE SCALE GENOMIC DNA]</scope>
    <source>
        <strain evidence="3">ATCC 43914 / DSM 3382 / HRM2</strain>
    </source>
</reference>
<dbReference type="GO" id="GO:0047575">
    <property type="term" value="F:4-carboxymuconolactone decarboxylase activity"/>
    <property type="evidence" value="ECO:0007669"/>
    <property type="project" value="UniProtKB-EC"/>
</dbReference>
<dbReference type="InterPro" id="IPR052512">
    <property type="entry name" value="4CMD/NDH-1_regulator"/>
</dbReference>
<feature type="domain" description="Carboxymuconolactone decarboxylase-like" evidence="1">
    <location>
        <begin position="47"/>
        <end position="128"/>
    </location>
</feature>
<proteinExistence type="predicted"/>
<dbReference type="InterPro" id="IPR029032">
    <property type="entry name" value="AhpD-like"/>
</dbReference>
<dbReference type="EC" id="4.1.1.44" evidence="2"/>
<dbReference type="KEGG" id="dat:HRM2_38540"/>
<dbReference type="eggNOG" id="COG0599">
    <property type="taxonomic scope" value="Bacteria"/>
</dbReference>
<name>C0QBB0_DESAH</name>
<keyword evidence="2" id="KW-0456">Lyase</keyword>
<gene>
    <name evidence="2" type="primary">pcaC</name>
    <name evidence="2" type="ordered locus">HRM2_38540</name>
</gene>
<accession>C0QBB0</accession>
<dbReference type="Pfam" id="PF02627">
    <property type="entry name" value="CMD"/>
    <property type="match status" value="1"/>
</dbReference>
<protein>
    <submittedName>
        <fullName evidence="2">PcaC</fullName>
        <ecNumber evidence="2">4.1.1.44</ecNumber>
    </submittedName>
</protein>
<organism evidence="2 3">
    <name type="scientific">Desulforapulum autotrophicum (strain ATCC 43914 / DSM 3382 / VKM B-1955 / HRM2)</name>
    <name type="common">Desulfobacterium autotrophicum</name>
    <dbReference type="NCBI Taxonomy" id="177437"/>
    <lineage>
        <taxon>Bacteria</taxon>
        <taxon>Pseudomonadati</taxon>
        <taxon>Thermodesulfobacteriota</taxon>
        <taxon>Desulfobacteria</taxon>
        <taxon>Desulfobacterales</taxon>
        <taxon>Desulfobacteraceae</taxon>
        <taxon>Desulforapulum</taxon>
    </lineage>
</organism>
<dbReference type="PANTHER" id="PTHR33570:SF2">
    <property type="entry name" value="CARBOXYMUCONOLACTONE DECARBOXYLASE-LIKE DOMAIN-CONTAINING PROTEIN"/>
    <property type="match status" value="1"/>
</dbReference>
<evidence type="ECO:0000313" key="3">
    <source>
        <dbReference type="Proteomes" id="UP000000442"/>
    </source>
</evidence>
<dbReference type="SUPFAM" id="SSF69118">
    <property type="entry name" value="AhpD-like"/>
    <property type="match status" value="1"/>
</dbReference>
<dbReference type="Gene3D" id="1.20.1290.10">
    <property type="entry name" value="AhpD-like"/>
    <property type="match status" value="1"/>
</dbReference>
<sequence>MADKDLVEKNLADKNLVEKTKETAARYFKGVKGEKPFELWRSFDKDLARDMSLYITGTIYSRKKIPHTTRQLVTVAALTVLDRPEELKLHIEAALNVGCKPREISEVMFQTSVYGGVPAMNTALKVLRTVLEEKGLWPLD</sequence>
<evidence type="ECO:0000259" key="1">
    <source>
        <dbReference type="Pfam" id="PF02627"/>
    </source>
</evidence>
<evidence type="ECO:0000313" key="2">
    <source>
        <dbReference type="EMBL" id="ACN16912.1"/>
    </source>
</evidence>
<dbReference type="EMBL" id="CP001087">
    <property type="protein sequence ID" value="ACN16912.1"/>
    <property type="molecule type" value="Genomic_DNA"/>
</dbReference>
<dbReference type="InterPro" id="IPR003779">
    <property type="entry name" value="CMD-like"/>
</dbReference>
<dbReference type="GO" id="GO:0051920">
    <property type="term" value="F:peroxiredoxin activity"/>
    <property type="evidence" value="ECO:0007669"/>
    <property type="project" value="InterPro"/>
</dbReference>